<name>A0A2P8EC21_9ACTN</name>
<dbReference type="EMBL" id="PYGE01000002">
    <property type="protein sequence ID" value="PSL07019.1"/>
    <property type="molecule type" value="Genomic_DNA"/>
</dbReference>
<dbReference type="Proteomes" id="UP000243528">
    <property type="component" value="Unassembled WGS sequence"/>
</dbReference>
<comment type="caution">
    <text evidence="2">The sequence shown here is derived from an EMBL/GenBank/DDBJ whole genome shotgun (WGS) entry which is preliminary data.</text>
</comment>
<accession>A0A2P8EC21</accession>
<dbReference type="AlphaFoldDB" id="A0A2P8EC21"/>
<evidence type="ECO:0000313" key="2">
    <source>
        <dbReference type="EMBL" id="PSL07019.1"/>
    </source>
</evidence>
<reference evidence="2 3" key="1">
    <citation type="submission" date="2018-03" db="EMBL/GenBank/DDBJ databases">
        <title>Genomic Encyclopedia of Archaeal and Bacterial Type Strains, Phase II (KMG-II): from individual species to whole genera.</title>
        <authorList>
            <person name="Goeker M."/>
        </authorList>
    </citation>
    <scope>NUCLEOTIDE SEQUENCE [LARGE SCALE GENOMIC DNA]</scope>
    <source>
        <strain evidence="2 3">DSM 45211</strain>
    </source>
</reference>
<evidence type="ECO:0000256" key="1">
    <source>
        <dbReference type="SAM" id="MobiDB-lite"/>
    </source>
</evidence>
<proteinExistence type="predicted"/>
<organism evidence="2 3">
    <name type="scientific">Haloactinopolyspora alba</name>
    <dbReference type="NCBI Taxonomy" id="648780"/>
    <lineage>
        <taxon>Bacteria</taxon>
        <taxon>Bacillati</taxon>
        <taxon>Actinomycetota</taxon>
        <taxon>Actinomycetes</taxon>
        <taxon>Jiangellales</taxon>
        <taxon>Jiangellaceae</taxon>
        <taxon>Haloactinopolyspora</taxon>
    </lineage>
</organism>
<feature type="region of interest" description="Disordered" evidence="1">
    <location>
        <begin position="21"/>
        <end position="48"/>
    </location>
</feature>
<protein>
    <submittedName>
        <fullName evidence="2">Uncharacterized protein</fullName>
    </submittedName>
</protein>
<gene>
    <name evidence="2" type="ORF">CLV30_102408</name>
</gene>
<sequence length="155" mass="15934">MSSRKFGIVVGVAAVLLGGCGASESPESPDSESSDSSGVSESFDSTTSEMNAACAAPLTLVDPRTAAPGEEIRVTAKYMANECNDTGRDIEVDGLKNQHVVWTQGAAEIELAVVDADDETYEASTTVTVPLDAGDGPAEIAVGRAEPAELTVRAE</sequence>
<evidence type="ECO:0000313" key="3">
    <source>
        <dbReference type="Proteomes" id="UP000243528"/>
    </source>
</evidence>
<feature type="compositionally biased region" description="Low complexity" evidence="1">
    <location>
        <begin position="34"/>
        <end position="48"/>
    </location>
</feature>
<dbReference type="PROSITE" id="PS51257">
    <property type="entry name" value="PROKAR_LIPOPROTEIN"/>
    <property type="match status" value="1"/>
</dbReference>
<keyword evidence="3" id="KW-1185">Reference proteome</keyword>